<accession>A0A0P9CBS6</accession>
<keyword evidence="4" id="KW-1185">Reference proteome</keyword>
<dbReference type="PATRIC" id="fig|471514.4.peg.3353"/>
<protein>
    <recommendedName>
        <fullName evidence="2">SPW repeat-containing integral membrane domain-containing protein</fullName>
    </recommendedName>
</protein>
<proteinExistence type="predicted"/>
<reference evidence="3 4" key="1">
    <citation type="submission" date="2015-09" db="EMBL/GenBank/DDBJ databases">
        <title>Draft genome sequence of Alicyclobacillus ferrooxydans DSM 22381.</title>
        <authorList>
            <person name="Hemp J."/>
        </authorList>
    </citation>
    <scope>NUCLEOTIDE SEQUENCE [LARGE SCALE GENOMIC DNA]</scope>
    <source>
        <strain evidence="3 4">TC-34</strain>
    </source>
</reference>
<dbReference type="Pfam" id="PF03779">
    <property type="entry name" value="SPW"/>
    <property type="match status" value="1"/>
</dbReference>
<comment type="caution">
    <text evidence="3">The sequence shown here is derived from an EMBL/GenBank/DDBJ whole genome shotgun (WGS) entry which is preliminary data.</text>
</comment>
<organism evidence="3 4">
    <name type="scientific">Alicyclobacillus ferrooxydans</name>
    <dbReference type="NCBI Taxonomy" id="471514"/>
    <lineage>
        <taxon>Bacteria</taxon>
        <taxon>Bacillati</taxon>
        <taxon>Bacillota</taxon>
        <taxon>Bacilli</taxon>
        <taxon>Bacillales</taxon>
        <taxon>Alicyclobacillaceae</taxon>
        <taxon>Alicyclobacillus</taxon>
    </lineage>
</organism>
<dbReference type="InterPro" id="IPR005530">
    <property type="entry name" value="SPW"/>
</dbReference>
<feature type="domain" description="SPW repeat-containing integral membrane" evidence="2">
    <location>
        <begin position="3"/>
        <end position="96"/>
    </location>
</feature>
<name>A0A0P9CBS6_9BACL</name>
<keyword evidence="1" id="KW-1133">Transmembrane helix</keyword>
<keyword evidence="1" id="KW-0472">Membrane</keyword>
<keyword evidence="1" id="KW-0812">Transmembrane</keyword>
<evidence type="ECO:0000259" key="2">
    <source>
        <dbReference type="Pfam" id="PF03779"/>
    </source>
</evidence>
<feature type="transmembrane region" description="Helical" evidence="1">
    <location>
        <begin position="54"/>
        <end position="71"/>
    </location>
</feature>
<dbReference type="EMBL" id="LJCO01000068">
    <property type="protein sequence ID" value="KPV42896.1"/>
    <property type="molecule type" value="Genomic_DNA"/>
</dbReference>
<feature type="transmembrane region" description="Helical" evidence="1">
    <location>
        <begin position="83"/>
        <end position="102"/>
    </location>
</feature>
<evidence type="ECO:0000313" key="4">
    <source>
        <dbReference type="Proteomes" id="UP000050482"/>
    </source>
</evidence>
<evidence type="ECO:0000313" key="3">
    <source>
        <dbReference type="EMBL" id="KPV42896.1"/>
    </source>
</evidence>
<dbReference type="Proteomes" id="UP000050482">
    <property type="component" value="Unassembled WGS sequence"/>
</dbReference>
<dbReference type="RefSeq" id="WP_054970035.1">
    <property type="nucleotide sequence ID" value="NZ_LJCO01000068.1"/>
</dbReference>
<evidence type="ECO:0000256" key="1">
    <source>
        <dbReference type="SAM" id="Phobius"/>
    </source>
</evidence>
<gene>
    <name evidence="3" type="ORF">AN477_15290</name>
</gene>
<dbReference type="PROSITE" id="PS51257">
    <property type="entry name" value="PROKAR_LIPOPROTEIN"/>
    <property type="match status" value="1"/>
</dbReference>
<sequence length="117" mass="13080">MRWRNTVNAFMGLWIIVSPWMLRVSHQGNVLASCVMGGVVLCLVSIWGAVADNWSIWGFVISVACALWFVIQPFLGHYENGGLWGIVVPGIVALFLDFWTWITFPTSGFKDGSETRT</sequence>
<dbReference type="STRING" id="471514.AN477_15290"/>
<feature type="transmembrane region" description="Helical" evidence="1">
    <location>
        <begin position="29"/>
        <end position="48"/>
    </location>
</feature>
<dbReference type="AlphaFoldDB" id="A0A0P9CBS6"/>
<dbReference type="OrthoDB" id="32521at2"/>